<dbReference type="InterPro" id="IPR038595">
    <property type="entry name" value="LOR_sf"/>
</dbReference>
<gene>
    <name evidence="2" type="ORF">H9830_13580</name>
</gene>
<dbReference type="Proteomes" id="UP000824005">
    <property type="component" value="Unassembled WGS sequence"/>
</dbReference>
<evidence type="ECO:0000313" key="2">
    <source>
        <dbReference type="EMBL" id="HIY67295.1"/>
    </source>
</evidence>
<name>A0A9D2CBA8_9MICO</name>
<sequence length="190" mass="20972">MEQNGPSSLLDHDTMIMQQRTNFMSNDFDILDEHERVIGHVATGGSAAGRFFMGSRELTLQDLDGTPLAVVTDPVNFGFDKFEVHLSDGSLLANVRKRFTFIHKRVDVEVVDGPVIELHGKLFDFDIQFSIDGHTVAEATRKWAGFGRGFLGHSRYALLFSVPTPPAAKLALIGGMLALDLIRAKDSKNN</sequence>
<reference evidence="2" key="1">
    <citation type="journal article" date="2021" name="PeerJ">
        <title>Extensive microbial diversity within the chicken gut microbiome revealed by metagenomics and culture.</title>
        <authorList>
            <person name="Gilroy R."/>
            <person name="Ravi A."/>
            <person name="Getino M."/>
            <person name="Pursley I."/>
            <person name="Horton D.L."/>
            <person name="Alikhan N.F."/>
            <person name="Baker D."/>
            <person name="Gharbi K."/>
            <person name="Hall N."/>
            <person name="Watson M."/>
            <person name="Adriaenssens E.M."/>
            <person name="Foster-Nyarko E."/>
            <person name="Jarju S."/>
            <person name="Secka A."/>
            <person name="Antonio M."/>
            <person name="Oren A."/>
            <person name="Chaudhuri R.R."/>
            <person name="La Ragione R."/>
            <person name="Hildebrand F."/>
            <person name="Pallen M.J."/>
        </authorList>
    </citation>
    <scope>NUCLEOTIDE SEQUENCE</scope>
    <source>
        <strain evidence="2">ChiGjej1B1-98</strain>
    </source>
</reference>
<proteinExistence type="inferred from homology"/>
<dbReference type="EMBL" id="DXDC01000410">
    <property type="protein sequence ID" value="HIY67295.1"/>
    <property type="molecule type" value="Genomic_DNA"/>
</dbReference>
<organism evidence="2 3">
    <name type="scientific">Candidatus Agrococcus pullicola</name>
    <dbReference type="NCBI Taxonomy" id="2838429"/>
    <lineage>
        <taxon>Bacteria</taxon>
        <taxon>Bacillati</taxon>
        <taxon>Actinomycetota</taxon>
        <taxon>Actinomycetes</taxon>
        <taxon>Micrococcales</taxon>
        <taxon>Microbacteriaceae</taxon>
        <taxon>Agrococcus</taxon>
    </lineage>
</organism>
<reference evidence="2" key="2">
    <citation type="submission" date="2021-04" db="EMBL/GenBank/DDBJ databases">
        <authorList>
            <person name="Gilroy R."/>
        </authorList>
    </citation>
    <scope>NUCLEOTIDE SEQUENCE</scope>
    <source>
        <strain evidence="2">ChiGjej1B1-98</strain>
    </source>
</reference>
<dbReference type="InterPro" id="IPR007612">
    <property type="entry name" value="LOR"/>
</dbReference>
<evidence type="ECO:0008006" key="4">
    <source>
        <dbReference type="Google" id="ProtNLM"/>
    </source>
</evidence>
<evidence type="ECO:0000313" key="3">
    <source>
        <dbReference type="Proteomes" id="UP000824005"/>
    </source>
</evidence>
<dbReference type="AlphaFoldDB" id="A0A9D2CBA8"/>
<comment type="similarity">
    <text evidence="1">Belongs to the LOR family.</text>
</comment>
<comment type="caution">
    <text evidence="2">The sequence shown here is derived from an EMBL/GenBank/DDBJ whole genome shotgun (WGS) entry which is preliminary data.</text>
</comment>
<dbReference type="Pfam" id="PF04525">
    <property type="entry name" value="LOR"/>
    <property type="match status" value="1"/>
</dbReference>
<evidence type="ECO:0000256" key="1">
    <source>
        <dbReference type="ARBA" id="ARBA00005437"/>
    </source>
</evidence>
<accession>A0A9D2CBA8</accession>
<dbReference type="InterPro" id="IPR025659">
    <property type="entry name" value="Tubby-like_C"/>
</dbReference>
<dbReference type="SUPFAM" id="SSF54518">
    <property type="entry name" value="Tubby C-terminal domain-like"/>
    <property type="match status" value="1"/>
</dbReference>
<protein>
    <recommendedName>
        <fullName evidence="4">Scramblase</fullName>
    </recommendedName>
</protein>
<dbReference type="Gene3D" id="2.40.160.200">
    <property type="entry name" value="LURP1-related"/>
    <property type="match status" value="1"/>
</dbReference>